<dbReference type="SUPFAM" id="SSF51735">
    <property type="entry name" value="NAD(P)-binding Rossmann-fold domains"/>
    <property type="match status" value="1"/>
</dbReference>
<dbReference type="SMART" id="SM00822">
    <property type="entry name" value="PKS_KR"/>
    <property type="match status" value="1"/>
</dbReference>
<dbReference type="OMA" id="WRWMWET"/>
<feature type="domain" description="Ketoreductase" evidence="5">
    <location>
        <begin position="11"/>
        <end position="200"/>
    </location>
</feature>
<dbReference type="Gene3D" id="3.40.50.720">
    <property type="entry name" value="NAD(P)-binding Rossmann-like Domain"/>
    <property type="match status" value="1"/>
</dbReference>
<dbReference type="AlphaFoldDB" id="A0A8J5Y0Y5"/>
<dbReference type="PRINTS" id="PR00080">
    <property type="entry name" value="SDRFAMILY"/>
</dbReference>
<dbReference type="FunFam" id="3.40.50.720:FF:000047">
    <property type="entry name" value="NADP-dependent L-serine/L-allo-threonine dehydrogenase"/>
    <property type="match status" value="1"/>
</dbReference>
<comment type="similarity">
    <text evidence="1 3">Belongs to the short-chain dehydrogenases/reductases (SDR) family.</text>
</comment>
<keyword evidence="4" id="KW-0175">Coiled coil</keyword>
<comment type="caution">
    <text evidence="6">The sequence shown here is derived from an EMBL/GenBank/DDBJ whole genome shotgun (WGS) entry which is preliminary data.</text>
</comment>
<organism evidence="6 7">
    <name type="scientific">Diacronema lutheri</name>
    <name type="common">Unicellular marine alga</name>
    <name type="synonym">Monochrysis lutheri</name>
    <dbReference type="NCBI Taxonomy" id="2081491"/>
    <lineage>
        <taxon>Eukaryota</taxon>
        <taxon>Haptista</taxon>
        <taxon>Haptophyta</taxon>
        <taxon>Pavlovophyceae</taxon>
        <taxon>Pavlovales</taxon>
        <taxon>Pavlovaceae</taxon>
        <taxon>Diacronema</taxon>
    </lineage>
</organism>
<evidence type="ECO:0000256" key="4">
    <source>
        <dbReference type="SAM" id="Coils"/>
    </source>
</evidence>
<dbReference type="OrthoDB" id="1933717at2759"/>
<accession>A0A8J5Y0Y5</accession>
<dbReference type="PRINTS" id="PR00081">
    <property type="entry name" value="GDHRDH"/>
</dbReference>
<sequence>MVYPTLSLADRIAMVTGASSGIGEATARRLAQEGCRKLILLARRADRLEALKAELEREHDGLACLVVTCDVAAELERVANLPSELPAEFAEIDILINNAGLALGRSSADQNTLADIHTILTTNVTAALALASAVLRGMRARGRGHLVNVGSIAGHHTYAGGSVYIASKHAITAFTSAARHDLAGTPLRVTAVSPGAVETEFSLVRFGGDADKAKAVYKDFVCLRADDIADQIVYAITRPAHVQIADIVCLATNQSGPMDIARVGPSLGAPDSL</sequence>
<evidence type="ECO:0000256" key="3">
    <source>
        <dbReference type="RuleBase" id="RU000363"/>
    </source>
</evidence>
<dbReference type="PANTHER" id="PTHR42901">
    <property type="entry name" value="ALCOHOL DEHYDROGENASE"/>
    <property type="match status" value="1"/>
</dbReference>
<name>A0A8J5Y0Y5_DIALT</name>
<evidence type="ECO:0000313" key="6">
    <source>
        <dbReference type="EMBL" id="KAG8469285.1"/>
    </source>
</evidence>
<dbReference type="InterPro" id="IPR002347">
    <property type="entry name" value="SDR_fam"/>
</dbReference>
<dbReference type="GO" id="GO:0016616">
    <property type="term" value="F:oxidoreductase activity, acting on the CH-OH group of donors, NAD or NADP as acceptor"/>
    <property type="evidence" value="ECO:0007669"/>
    <property type="project" value="UniProtKB-ARBA"/>
</dbReference>
<proteinExistence type="inferred from homology"/>
<dbReference type="EMBL" id="JAGTXO010000003">
    <property type="protein sequence ID" value="KAG8469285.1"/>
    <property type="molecule type" value="Genomic_DNA"/>
</dbReference>
<dbReference type="PANTHER" id="PTHR42901:SF1">
    <property type="entry name" value="ALCOHOL DEHYDROGENASE"/>
    <property type="match status" value="1"/>
</dbReference>
<keyword evidence="2" id="KW-0560">Oxidoreductase</keyword>
<evidence type="ECO:0000313" key="7">
    <source>
        <dbReference type="Proteomes" id="UP000751190"/>
    </source>
</evidence>
<dbReference type="InterPro" id="IPR036291">
    <property type="entry name" value="NAD(P)-bd_dom_sf"/>
</dbReference>
<evidence type="ECO:0000256" key="1">
    <source>
        <dbReference type="ARBA" id="ARBA00006484"/>
    </source>
</evidence>
<dbReference type="Pfam" id="PF00106">
    <property type="entry name" value="adh_short"/>
    <property type="match status" value="1"/>
</dbReference>
<protein>
    <recommendedName>
        <fullName evidence="5">Ketoreductase domain-containing protein</fullName>
    </recommendedName>
</protein>
<evidence type="ECO:0000256" key="2">
    <source>
        <dbReference type="ARBA" id="ARBA00023002"/>
    </source>
</evidence>
<keyword evidence="7" id="KW-1185">Reference proteome</keyword>
<reference evidence="6" key="1">
    <citation type="submission" date="2021-05" db="EMBL/GenBank/DDBJ databases">
        <title>The genome of the haptophyte Pavlova lutheri (Diacronema luteri, Pavlovales) - a model for lipid biosynthesis in eukaryotic algae.</title>
        <authorList>
            <person name="Hulatt C.J."/>
            <person name="Posewitz M.C."/>
        </authorList>
    </citation>
    <scope>NUCLEOTIDE SEQUENCE</scope>
    <source>
        <strain evidence="6">NIVA-4/92</strain>
    </source>
</reference>
<feature type="coiled-coil region" evidence="4">
    <location>
        <begin position="38"/>
        <end position="65"/>
    </location>
</feature>
<evidence type="ECO:0000259" key="5">
    <source>
        <dbReference type="SMART" id="SM00822"/>
    </source>
</evidence>
<dbReference type="Proteomes" id="UP000751190">
    <property type="component" value="Unassembled WGS sequence"/>
</dbReference>
<dbReference type="InterPro" id="IPR057326">
    <property type="entry name" value="KR_dom"/>
</dbReference>
<gene>
    <name evidence="6" type="ORF">KFE25_007803</name>
</gene>